<keyword evidence="1" id="KW-0812">Transmembrane</keyword>
<accession>A0A1T1ASY8</accession>
<feature type="transmembrane region" description="Helical" evidence="1">
    <location>
        <begin position="259"/>
        <end position="279"/>
    </location>
</feature>
<keyword evidence="1" id="KW-1133">Transmembrane helix</keyword>
<comment type="caution">
    <text evidence="3">The sequence shown here is derived from an EMBL/GenBank/DDBJ whole genome shotgun (WGS) entry which is preliminary data.</text>
</comment>
<dbReference type="InterPro" id="IPR002823">
    <property type="entry name" value="DUF112_TM"/>
</dbReference>
<gene>
    <name evidence="3" type="ORF">RF819_11195</name>
</gene>
<dbReference type="AlphaFoldDB" id="A0A1T1ASY8"/>
<sequence>MQELNLLLNGFAALAHQPLALLLSVIGVAVGIVIGAMPGLTATMGVAILLPFTFGMDPVSGLLMISGVYFGGVYGGSITAILLKIPGTPAAAATAIDGFELTKKGMAGIALGTATISSFIGGTLSVIVLVFMAPLLAGVALEFSASETFALAVFGLSIIASISGKSLVKGLIAGFVGLLISTVGLDPMGGYPRFTGGFVELMSVPFIPVMIGLFAAAEAFKSMETSGLLKNKAAALGRIIPPWSVYKGLLWTVLRSSGLGIFIGSIPGAGADIAAFVAYNEAKRFSKHPENFGKGELAGVAACESGANGCTGGAMLPMLTLGIPGDATTAVMLGALTLQGLQPGPLLFKDHSDLVFTLFAGLLFCYVVMLLVGLGSLRFIGKILQMPKSILTPTILALCVVGTYAINNSMFDIGIMLAAGVLGYFMEKWDFPPSPIVLALIMGPMAESNFRRALSLSNGSYDFLYTRPITATFLVIALLSMFYPVLRRFQQKRKAARLGSTSAA</sequence>
<proteinExistence type="predicted"/>
<evidence type="ECO:0000256" key="1">
    <source>
        <dbReference type="SAM" id="Phobius"/>
    </source>
</evidence>
<feature type="transmembrane region" description="Helical" evidence="1">
    <location>
        <begin position="62"/>
        <end position="85"/>
    </location>
</feature>
<dbReference type="STRING" id="28066.RF819_11195"/>
<reference evidence="3 4" key="1">
    <citation type="submission" date="2017-01" db="EMBL/GenBank/DDBJ databases">
        <title>Genome sequencing of Rhodoferax fermentans JCM 7819.</title>
        <authorList>
            <person name="Kim Y.J."/>
            <person name="Farh M.E.-A."/>
            <person name="Yang D.-C."/>
        </authorList>
    </citation>
    <scope>NUCLEOTIDE SEQUENCE [LARGE SCALE GENOMIC DNA]</scope>
    <source>
        <strain evidence="3 4">JCM 7819</strain>
    </source>
</reference>
<evidence type="ECO:0000313" key="3">
    <source>
        <dbReference type="EMBL" id="OOV07222.1"/>
    </source>
</evidence>
<dbReference type="EMBL" id="MTJN01000002">
    <property type="protein sequence ID" value="OOV07222.1"/>
    <property type="molecule type" value="Genomic_DNA"/>
</dbReference>
<feature type="transmembrane region" description="Helical" evidence="1">
    <location>
        <begin position="354"/>
        <end position="374"/>
    </location>
</feature>
<feature type="transmembrane region" description="Helical" evidence="1">
    <location>
        <begin position="21"/>
        <end position="50"/>
    </location>
</feature>
<dbReference type="PANTHER" id="PTHR35342">
    <property type="entry name" value="TRICARBOXYLIC TRANSPORT PROTEIN"/>
    <property type="match status" value="1"/>
</dbReference>
<dbReference type="Proteomes" id="UP000190750">
    <property type="component" value="Unassembled WGS sequence"/>
</dbReference>
<feature type="transmembrane region" description="Helical" evidence="1">
    <location>
        <begin position="197"/>
        <end position="220"/>
    </location>
</feature>
<name>A0A1T1ASY8_RHOFE</name>
<keyword evidence="1" id="KW-0472">Membrane</keyword>
<feature type="transmembrane region" description="Helical" evidence="1">
    <location>
        <begin position="106"/>
        <end position="133"/>
    </location>
</feature>
<evidence type="ECO:0000313" key="4">
    <source>
        <dbReference type="Proteomes" id="UP000190750"/>
    </source>
</evidence>
<feature type="transmembrane region" description="Helical" evidence="1">
    <location>
        <begin position="395"/>
        <end position="425"/>
    </location>
</feature>
<organism evidence="3 4">
    <name type="scientific">Rhodoferax fermentans</name>
    <dbReference type="NCBI Taxonomy" id="28066"/>
    <lineage>
        <taxon>Bacteria</taxon>
        <taxon>Pseudomonadati</taxon>
        <taxon>Pseudomonadota</taxon>
        <taxon>Betaproteobacteria</taxon>
        <taxon>Burkholderiales</taxon>
        <taxon>Comamonadaceae</taxon>
        <taxon>Rhodoferax</taxon>
    </lineage>
</organism>
<dbReference type="PANTHER" id="PTHR35342:SF5">
    <property type="entry name" value="TRICARBOXYLIC TRANSPORT PROTEIN"/>
    <property type="match status" value="1"/>
</dbReference>
<feature type="transmembrane region" description="Helical" evidence="1">
    <location>
        <begin position="464"/>
        <end position="486"/>
    </location>
</feature>
<feature type="domain" description="DUF112" evidence="2">
    <location>
        <begin position="21"/>
        <end position="438"/>
    </location>
</feature>
<keyword evidence="4" id="KW-1185">Reference proteome</keyword>
<dbReference type="Pfam" id="PF01970">
    <property type="entry name" value="TctA"/>
    <property type="match status" value="1"/>
</dbReference>
<dbReference type="OrthoDB" id="9781349at2"/>
<protein>
    <submittedName>
        <fullName evidence="3">C4-dicarboxylate ABC transporter permease</fullName>
    </submittedName>
</protein>
<feature type="transmembrane region" description="Helical" evidence="1">
    <location>
        <begin position="167"/>
        <end position="185"/>
    </location>
</feature>
<feature type="transmembrane region" description="Helical" evidence="1">
    <location>
        <begin position="139"/>
        <end position="160"/>
    </location>
</feature>
<evidence type="ECO:0000259" key="2">
    <source>
        <dbReference type="Pfam" id="PF01970"/>
    </source>
</evidence>
<dbReference type="RefSeq" id="WP_078365054.1">
    <property type="nucleotide sequence ID" value="NZ_MTJN01000002.1"/>
</dbReference>